<evidence type="ECO:0000313" key="3">
    <source>
        <dbReference type="Proteomes" id="UP001321506"/>
    </source>
</evidence>
<organism evidence="2 3">
    <name type="scientific">Ruicaihuangia caeni</name>
    <dbReference type="NCBI Taxonomy" id="3042517"/>
    <lineage>
        <taxon>Bacteria</taxon>
        <taxon>Bacillati</taxon>
        <taxon>Actinomycetota</taxon>
        <taxon>Actinomycetes</taxon>
        <taxon>Micrococcales</taxon>
        <taxon>Microbacteriaceae</taxon>
        <taxon>Ruicaihuangia</taxon>
    </lineage>
</organism>
<protein>
    <submittedName>
        <fullName evidence="2">Uncharacterized protein</fullName>
    </submittedName>
</protein>
<name>A0AAW6T9S0_9MICO</name>
<feature type="transmembrane region" description="Helical" evidence="1">
    <location>
        <begin position="21"/>
        <end position="44"/>
    </location>
</feature>
<reference evidence="2 3" key="1">
    <citation type="submission" date="2023-04" db="EMBL/GenBank/DDBJ databases">
        <title>Klugiella caeni sp. nov. isolated from the sludge of biochemical tank.</title>
        <authorList>
            <person name="Geng K."/>
        </authorList>
    </citation>
    <scope>NUCLEOTIDE SEQUENCE [LARGE SCALE GENOMIC DNA]</scope>
    <source>
        <strain evidence="2 3">YN-L-19</strain>
    </source>
</reference>
<keyword evidence="1" id="KW-1133">Transmembrane helix</keyword>
<proteinExistence type="predicted"/>
<comment type="caution">
    <text evidence="2">The sequence shown here is derived from an EMBL/GenBank/DDBJ whole genome shotgun (WGS) entry which is preliminary data.</text>
</comment>
<dbReference type="EMBL" id="JASATX010000003">
    <property type="protein sequence ID" value="MDI2098815.1"/>
    <property type="molecule type" value="Genomic_DNA"/>
</dbReference>
<accession>A0AAW6T9S0</accession>
<feature type="transmembrane region" description="Helical" evidence="1">
    <location>
        <begin position="50"/>
        <end position="68"/>
    </location>
</feature>
<feature type="transmembrane region" description="Helical" evidence="1">
    <location>
        <begin position="131"/>
        <end position="152"/>
    </location>
</feature>
<keyword evidence="1" id="KW-0812">Transmembrane</keyword>
<feature type="transmembrane region" description="Helical" evidence="1">
    <location>
        <begin position="164"/>
        <end position="185"/>
    </location>
</feature>
<dbReference type="RefSeq" id="WP_281488610.1">
    <property type="nucleotide sequence ID" value="NZ_JASATX010000003.1"/>
</dbReference>
<dbReference type="Proteomes" id="UP001321506">
    <property type="component" value="Unassembled WGS sequence"/>
</dbReference>
<dbReference type="AlphaFoldDB" id="A0AAW6T9S0"/>
<keyword evidence="1" id="KW-0472">Membrane</keyword>
<evidence type="ECO:0000256" key="1">
    <source>
        <dbReference type="SAM" id="Phobius"/>
    </source>
</evidence>
<gene>
    <name evidence="2" type="ORF">QF206_07530</name>
</gene>
<feature type="transmembrane region" description="Helical" evidence="1">
    <location>
        <begin position="80"/>
        <end position="100"/>
    </location>
</feature>
<keyword evidence="3" id="KW-1185">Reference proteome</keyword>
<sequence>MRASGDTLQGLDRASMFGAAPVVRVLALALIAYPAVVMAGQATLYRYPQFAIWAVGTFAISGVVLIWASSPLRLHYPRGAFVVTMTLGVAAHILESAAMVQGDPTAVKHASTVVLATLLLAQSGYCTPRQLLVATATVTAAVWVTFAAFGTLSATPPLVAPLMFSAPVLVFGTAAAAFATVAIAARREWESTAPQRAGVDSDELARGVARAVQQDHVTLLNREVTPLFQRALQLGEVNEQLRAAAAERSRLLRDVMVAESNRTWLQAAVGQCGAVSDPDRLAIGLEPEKRAAVRALIGQICRHPQLVDGSLRIALSSGANGDSDVVDCSIEFSLDQTVPLAASRLTPYYGMLRALFDRFDYGTDGPVRWLKFSYAR</sequence>
<evidence type="ECO:0000313" key="2">
    <source>
        <dbReference type="EMBL" id="MDI2098815.1"/>
    </source>
</evidence>